<evidence type="ECO:0000313" key="7">
    <source>
        <dbReference type="EMBL" id="TPD59493.1"/>
    </source>
</evidence>
<gene>
    <name evidence="7" type="ORF">FIV46_11940</name>
</gene>
<dbReference type="SUPFAM" id="SSF53955">
    <property type="entry name" value="Lysozyme-like"/>
    <property type="match status" value="1"/>
</dbReference>
<dbReference type="AlphaFoldDB" id="A0A501PGA6"/>
<dbReference type="RefSeq" id="WP_139941156.1">
    <property type="nucleotide sequence ID" value="NZ_JBHSYP010000006.1"/>
</dbReference>
<evidence type="ECO:0000256" key="5">
    <source>
        <dbReference type="SAM" id="SignalP"/>
    </source>
</evidence>
<feature type="compositionally biased region" description="Low complexity" evidence="4">
    <location>
        <begin position="172"/>
        <end position="190"/>
    </location>
</feature>
<dbReference type="OrthoDB" id="9815002at2"/>
<accession>A0A501PGA6</accession>
<dbReference type="GO" id="GO:0004553">
    <property type="term" value="F:hydrolase activity, hydrolyzing O-glycosyl compounds"/>
    <property type="evidence" value="ECO:0007669"/>
    <property type="project" value="InterPro"/>
</dbReference>
<evidence type="ECO:0000256" key="3">
    <source>
        <dbReference type="ARBA" id="ARBA00022729"/>
    </source>
</evidence>
<dbReference type="Pfam" id="PF01464">
    <property type="entry name" value="SLT"/>
    <property type="match status" value="1"/>
</dbReference>
<keyword evidence="8" id="KW-1185">Reference proteome</keyword>
<organism evidence="7 8">
    <name type="scientific">Emcibacter nanhaiensis</name>
    <dbReference type="NCBI Taxonomy" id="1505037"/>
    <lineage>
        <taxon>Bacteria</taxon>
        <taxon>Pseudomonadati</taxon>
        <taxon>Pseudomonadota</taxon>
        <taxon>Alphaproteobacteria</taxon>
        <taxon>Emcibacterales</taxon>
        <taxon>Emcibacteraceae</taxon>
        <taxon>Emcibacter</taxon>
    </lineage>
</organism>
<dbReference type="InterPro" id="IPR008258">
    <property type="entry name" value="Transglycosylase_SLT_dom_1"/>
</dbReference>
<dbReference type="PANTHER" id="PTHR37423:SF2">
    <property type="entry name" value="MEMBRANE-BOUND LYTIC MUREIN TRANSGLYCOSYLASE C"/>
    <property type="match status" value="1"/>
</dbReference>
<keyword evidence="3 5" id="KW-0732">Signal</keyword>
<evidence type="ECO:0000259" key="6">
    <source>
        <dbReference type="Pfam" id="PF01464"/>
    </source>
</evidence>
<name>A0A501PGA6_9PROT</name>
<comment type="similarity">
    <text evidence="2">Belongs to the virb1 family.</text>
</comment>
<protein>
    <submittedName>
        <fullName evidence="7">Lytic transglycosylase domain-containing protein</fullName>
    </submittedName>
</protein>
<dbReference type="GO" id="GO:0042597">
    <property type="term" value="C:periplasmic space"/>
    <property type="evidence" value="ECO:0007669"/>
    <property type="project" value="InterPro"/>
</dbReference>
<feature type="signal peptide" evidence="5">
    <location>
        <begin position="1"/>
        <end position="22"/>
    </location>
</feature>
<feature type="domain" description="Transglycosylase SLT" evidence="6">
    <location>
        <begin position="466"/>
        <end position="571"/>
    </location>
</feature>
<comment type="caution">
    <text evidence="7">The sequence shown here is derived from an EMBL/GenBank/DDBJ whole genome shotgun (WGS) entry which is preliminary data.</text>
</comment>
<dbReference type="Gene3D" id="1.10.530.10">
    <property type="match status" value="1"/>
</dbReference>
<evidence type="ECO:0000313" key="8">
    <source>
        <dbReference type="Proteomes" id="UP000319148"/>
    </source>
</evidence>
<dbReference type="EMBL" id="VFIY01000014">
    <property type="protein sequence ID" value="TPD59493.1"/>
    <property type="molecule type" value="Genomic_DNA"/>
</dbReference>
<feature type="chain" id="PRO_5021496111" evidence="5">
    <location>
        <begin position="23"/>
        <end position="637"/>
    </location>
</feature>
<dbReference type="PANTHER" id="PTHR37423">
    <property type="entry name" value="SOLUBLE LYTIC MUREIN TRANSGLYCOSYLASE-RELATED"/>
    <property type="match status" value="1"/>
</dbReference>
<dbReference type="SUPFAM" id="SSF48435">
    <property type="entry name" value="Bacterial muramidases"/>
    <property type="match status" value="1"/>
</dbReference>
<dbReference type="InterPro" id="IPR023346">
    <property type="entry name" value="Lysozyme-like_dom_sf"/>
</dbReference>
<dbReference type="CDD" id="cd13401">
    <property type="entry name" value="Slt70-like"/>
    <property type="match status" value="1"/>
</dbReference>
<dbReference type="InterPro" id="IPR008939">
    <property type="entry name" value="Lytic_TGlycosylase_superhlx_U"/>
</dbReference>
<dbReference type="Proteomes" id="UP000319148">
    <property type="component" value="Unassembled WGS sequence"/>
</dbReference>
<comment type="similarity">
    <text evidence="1">Belongs to the transglycosylase Slt family.</text>
</comment>
<proteinExistence type="inferred from homology"/>
<evidence type="ECO:0000256" key="4">
    <source>
        <dbReference type="SAM" id="MobiDB-lite"/>
    </source>
</evidence>
<dbReference type="Gene3D" id="1.25.20.10">
    <property type="entry name" value="Bacterial muramidases"/>
    <property type="match status" value="2"/>
</dbReference>
<evidence type="ECO:0000256" key="2">
    <source>
        <dbReference type="ARBA" id="ARBA00009387"/>
    </source>
</evidence>
<feature type="region of interest" description="Disordered" evidence="4">
    <location>
        <begin position="172"/>
        <end position="202"/>
    </location>
</feature>
<sequence length="637" mass="71839">MRTAVLSILTSLCVLSAGPATAQDAAEAPLATPQLSPIETGSDLDVIEETAAETETPVQLVDLAPLSNEDVSLYQEIFELQRDGNWDKADRLIRKLDNDILMGHVLYERYMHPTAYTSRYRELANWMLKYPDHPGAKRIYDLAVKKNGGKNRRLHKPVPLLAASFPADKPLTANVAPPEPAPAAETLDPTAPQPNAKRSKAERVEIANLKKRIRRYLRRQNAERAEKRLWAFERLNLLTREEFSDLLTDIAQSYYFKNQDEKAYALALIASDNLREKASQADWVAGLAAWRLGDCVRAADHFEKVAFSPVAGDWVASAGAYWGARANTVCRQPERVRPLLAHAAKFNRTFYGLIAEYQLGQTPALNWNQPEFNPELFANISSLGNVQRAIALAQVKKTMAADMELSDAWRRTSGDKHAALLGLASTLGLAGTQLKIGKIEEQKRLAALDSTLYPLPDMEPEGGFVLDRALLFAIVRQESEFNSWAKSSVGARGIMQVMPRTASYIARDRSLRSSSRIKLDDPRYNMALGQKYLVDMMSPDYADGDLFKTLTAYNAGPGNLRKWMRKTNFQDDPLLYIESIPARETRHYIEKVLSNYWIYRMRFGQDTPSLKDIASGDWPLYQQQEDHKAERQRHARR</sequence>
<reference evidence="8" key="1">
    <citation type="submission" date="2019-06" db="EMBL/GenBank/DDBJ databases">
        <title>The complete genome of Emcibacter congregatus ZYLT.</title>
        <authorList>
            <person name="Zhao Z."/>
        </authorList>
    </citation>
    <scope>NUCLEOTIDE SEQUENCE [LARGE SCALE GENOMIC DNA]</scope>
    <source>
        <strain evidence="8">MCCC 1A06723</strain>
    </source>
</reference>
<evidence type="ECO:0000256" key="1">
    <source>
        <dbReference type="ARBA" id="ARBA00007734"/>
    </source>
</evidence>